<keyword evidence="8" id="KW-0560">Oxidoreductase</keyword>
<comment type="similarity">
    <text evidence="2">Belongs to the ferredoxin--NADP reductase type 1 family.</text>
</comment>
<feature type="domain" description="FAD-binding FR-type" evidence="10">
    <location>
        <begin position="2"/>
        <end position="100"/>
    </location>
</feature>
<dbReference type="EMBL" id="RRCF01000001">
    <property type="protein sequence ID" value="RRJ23739.1"/>
    <property type="molecule type" value="Genomic_DNA"/>
</dbReference>
<accession>A0A3P3QTA6</accession>
<dbReference type="SUPFAM" id="SSF63380">
    <property type="entry name" value="Riboflavin synthase domain-like"/>
    <property type="match status" value="1"/>
</dbReference>
<sequence>MAQWLSGTVITTTHWTETLFSLRVKTEPFDFIAGQFVRLALDTADGKVQRAYSLLNSPGDTEQEFLISTVEDGLLTPLLQRLKPGDSVDISQPASGFFILDEVPDGKNLWLMATGTGIGPYLSMLGTDIPWQRFSAIVLLHSVRYAAELVYQPLISQWRQRYGAQLHYQPIVTREAKADALQQRIPELIQTGALQQACGQSLDQESQVLLCGNPQMINETRAVLERLGLRKNLRRDPGQITVEQYWK</sequence>
<comment type="catalytic activity">
    <reaction evidence="9">
        <text>2 reduced [2Fe-2S]-[ferredoxin] + NADP(+) + H(+) = 2 oxidized [2Fe-2S]-[ferredoxin] + NADPH</text>
        <dbReference type="Rhea" id="RHEA:20125"/>
        <dbReference type="Rhea" id="RHEA-COMP:10000"/>
        <dbReference type="Rhea" id="RHEA-COMP:10001"/>
        <dbReference type="ChEBI" id="CHEBI:15378"/>
        <dbReference type="ChEBI" id="CHEBI:33737"/>
        <dbReference type="ChEBI" id="CHEBI:33738"/>
        <dbReference type="ChEBI" id="CHEBI:57783"/>
        <dbReference type="ChEBI" id="CHEBI:58349"/>
        <dbReference type="EC" id="1.18.1.2"/>
    </reaction>
</comment>
<comment type="cofactor">
    <cofactor evidence="1">
        <name>FAD</name>
        <dbReference type="ChEBI" id="CHEBI:57692"/>
    </cofactor>
</comment>
<dbReference type="SUPFAM" id="SSF52343">
    <property type="entry name" value="Ferredoxin reductase-like, C-terminal NADP-linked domain"/>
    <property type="match status" value="1"/>
</dbReference>
<keyword evidence="7" id="KW-0521">NADP</keyword>
<dbReference type="GO" id="GO:0042167">
    <property type="term" value="P:heme catabolic process"/>
    <property type="evidence" value="ECO:0007669"/>
    <property type="project" value="TreeGrafter"/>
</dbReference>
<evidence type="ECO:0000259" key="10">
    <source>
        <dbReference type="PROSITE" id="PS51384"/>
    </source>
</evidence>
<reference evidence="11 12" key="1">
    <citation type="submission" date="2018-11" db="EMBL/GenBank/DDBJ databases">
        <title>Draft genome analysis of Rheinheimera mesophila isolated from an industrial waste site.</title>
        <authorList>
            <person name="Yu Q."/>
            <person name="Qi Y."/>
            <person name="Zhang H."/>
            <person name="Lu Y."/>
            <person name="Pu J."/>
        </authorList>
    </citation>
    <scope>NUCLEOTIDE SEQUENCE [LARGE SCALE GENOMIC DNA]</scope>
    <source>
        <strain evidence="11 12">IITR13</strain>
    </source>
</reference>
<keyword evidence="5" id="KW-0547">Nucleotide-binding</keyword>
<dbReference type="GO" id="GO:0004324">
    <property type="term" value="F:ferredoxin-NADP+ reductase activity"/>
    <property type="evidence" value="ECO:0007669"/>
    <property type="project" value="UniProtKB-EC"/>
</dbReference>
<protein>
    <recommendedName>
        <fullName evidence="3">ferredoxin--NADP(+) reductase</fullName>
        <ecNumber evidence="3">1.18.1.2</ecNumber>
    </recommendedName>
</protein>
<dbReference type="PANTHER" id="PTHR47878">
    <property type="entry name" value="OXIDOREDUCTASE FAD/NAD(P)-BINDING DOMAIN PROTEIN"/>
    <property type="match status" value="1"/>
</dbReference>
<evidence type="ECO:0000256" key="5">
    <source>
        <dbReference type="ARBA" id="ARBA00022741"/>
    </source>
</evidence>
<dbReference type="InterPro" id="IPR008333">
    <property type="entry name" value="Cbr1-like_FAD-bd_dom"/>
</dbReference>
<evidence type="ECO:0000256" key="9">
    <source>
        <dbReference type="ARBA" id="ARBA00047776"/>
    </source>
</evidence>
<evidence type="ECO:0000256" key="8">
    <source>
        <dbReference type="ARBA" id="ARBA00023002"/>
    </source>
</evidence>
<dbReference type="InterPro" id="IPR017938">
    <property type="entry name" value="Riboflavin_synthase-like_b-brl"/>
</dbReference>
<dbReference type="OrthoDB" id="9784483at2"/>
<dbReference type="InterPro" id="IPR017927">
    <property type="entry name" value="FAD-bd_FR_type"/>
</dbReference>
<evidence type="ECO:0000256" key="7">
    <source>
        <dbReference type="ARBA" id="ARBA00022857"/>
    </source>
</evidence>
<proteinExistence type="inferred from homology"/>
<dbReference type="Proteomes" id="UP000276260">
    <property type="component" value="Unassembled WGS sequence"/>
</dbReference>
<evidence type="ECO:0000256" key="2">
    <source>
        <dbReference type="ARBA" id="ARBA00008312"/>
    </source>
</evidence>
<dbReference type="EC" id="1.18.1.2" evidence="3"/>
<keyword evidence="6" id="KW-0274">FAD</keyword>
<evidence type="ECO:0000256" key="1">
    <source>
        <dbReference type="ARBA" id="ARBA00001974"/>
    </source>
</evidence>
<dbReference type="InterPro" id="IPR051930">
    <property type="entry name" value="FNR_type-1"/>
</dbReference>
<dbReference type="RefSeq" id="WP_046521005.1">
    <property type="nucleotide sequence ID" value="NZ_LAVS01000089.1"/>
</dbReference>
<organism evidence="11 12">
    <name type="scientific">Rheinheimera mesophila</name>
    <dbReference type="NCBI Taxonomy" id="1547515"/>
    <lineage>
        <taxon>Bacteria</taxon>
        <taxon>Pseudomonadati</taxon>
        <taxon>Pseudomonadota</taxon>
        <taxon>Gammaproteobacteria</taxon>
        <taxon>Chromatiales</taxon>
        <taxon>Chromatiaceae</taxon>
        <taxon>Rheinheimera</taxon>
    </lineage>
</organism>
<dbReference type="AlphaFoldDB" id="A0A3P3QTA6"/>
<evidence type="ECO:0000256" key="6">
    <source>
        <dbReference type="ARBA" id="ARBA00022827"/>
    </source>
</evidence>
<dbReference type="Pfam" id="PF00970">
    <property type="entry name" value="FAD_binding_6"/>
    <property type="match status" value="1"/>
</dbReference>
<comment type="caution">
    <text evidence="11">The sequence shown here is derived from an EMBL/GenBank/DDBJ whole genome shotgun (WGS) entry which is preliminary data.</text>
</comment>
<evidence type="ECO:0000256" key="3">
    <source>
        <dbReference type="ARBA" id="ARBA00013223"/>
    </source>
</evidence>
<dbReference type="InterPro" id="IPR033892">
    <property type="entry name" value="FNR_bac"/>
</dbReference>
<name>A0A3P3QTA6_9GAMM</name>
<dbReference type="GO" id="GO:0000166">
    <property type="term" value="F:nucleotide binding"/>
    <property type="evidence" value="ECO:0007669"/>
    <property type="project" value="UniProtKB-KW"/>
</dbReference>
<dbReference type="PROSITE" id="PS51384">
    <property type="entry name" value="FAD_FR"/>
    <property type="match status" value="1"/>
</dbReference>
<dbReference type="Gene3D" id="2.40.30.10">
    <property type="entry name" value="Translation factors"/>
    <property type="match status" value="1"/>
</dbReference>
<dbReference type="GO" id="GO:0034599">
    <property type="term" value="P:cellular response to oxidative stress"/>
    <property type="evidence" value="ECO:0007669"/>
    <property type="project" value="TreeGrafter"/>
</dbReference>
<dbReference type="Pfam" id="PF00175">
    <property type="entry name" value="NAD_binding_1"/>
    <property type="match status" value="1"/>
</dbReference>
<gene>
    <name evidence="11" type="ORF">EIK76_06690</name>
</gene>
<evidence type="ECO:0000313" key="11">
    <source>
        <dbReference type="EMBL" id="RRJ23739.1"/>
    </source>
</evidence>
<dbReference type="InterPro" id="IPR039261">
    <property type="entry name" value="FNR_nucleotide-bd"/>
</dbReference>
<dbReference type="InterPro" id="IPR001433">
    <property type="entry name" value="OxRdtase_FAD/NAD-bd"/>
</dbReference>
<dbReference type="PANTHER" id="PTHR47878:SF1">
    <property type="entry name" value="FLAVODOXIN_FERREDOXIN--NADP REDUCTASE"/>
    <property type="match status" value="1"/>
</dbReference>
<evidence type="ECO:0000256" key="4">
    <source>
        <dbReference type="ARBA" id="ARBA00022630"/>
    </source>
</evidence>
<dbReference type="Gene3D" id="3.40.50.80">
    <property type="entry name" value="Nucleotide-binding domain of ferredoxin-NADP reductase (FNR) module"/>
    <property type="match status" value="1"/>
</dbReference>
<dbReference type="CDD" id="cd06195">
    <property type="entry name" value="FNR1"/>
    <property type="match status" value="1"/>
</dbReference>
<evidence type="ECO:0000313" key="12">
    <source>
        <dbReference type="Proteomes" id="UP000276260"/>
    </source>
</evidence>
<keyword evidence="12" id="KW-1185">Reference proteome</keyword>
<keyword evidence="4" id="KW-0285">Flavoprotein</keyword>